<proteinExistence type="inferred from homology"/>
<evidence type="ECO:0000259" key="5">
    <source>
        <dbReference type="Pfam" id="PF13193"/>
    </source>
</evidence>
<feature type="transmembrane region" description="Helical" evidence="3">
    <location>
        <begin position="87"/>
        <end position="107"/>
    </location>
</feature>
<feature type="domain" description="AMP-binding enzyme C-terminal" evidence="5">
    <location>
        <begin position="467"/>
        <end position="542"/>
    </location>
</feature>
<keyword evidence="7" id="KW-1185">Reference proteome</keyword>
<dbReference type="InterPro" id="IPR000873">
    <property type="entry name" value="AMP-dep_synth/lig_dom"/>
</dbReference>
<gene>
    <name evidence="6" type="ORF">FDQ92_10925</name>
</gene>
<dbReference type="KEGG" id="dax:FDQ92_10925"/>
<protein>
    <submittedName>
        <fullName evidence="6">Long-chain fatty acid--CoA ligase</fullName>
    </submittedName>
</protein>
<accession>A0A4P8L6A8</accession>
<reference evidence="6 7" key="1">
    <citation type="submission" date="2019-05" db="EMBL/GenBank/DDBJ databases">
        <title>The Complete Genome Sequence of the n-alkane-degrading Desulfoglaeba alkanexedens ALDC reveals multiple alkylsuccinate synthase gene clusters.</title>
        <authorList>
            <person name="Callaghan A.V."/>
            <person name="Davidova I.A."/>
            <person name="Duncan K.E."/>
            <person name="Morris B."/>
            <person name="McInerney M.J."/>
        </authorList>
    </citation>
    <scope>NUCLEOTIDE SEQUENCE [LARGE SCALE GENOMIC DNA]</scope>
    <source>
        <strain evidence="6 7">ALDC</strain>
    </source>
</reference>
<dbReference type="Pfam" id="PF13193">
    <property type="entry name" value="AMP-binding_C"/>
    <property type="match status" value="1"/>
</dbReference>
<dbReference type="Proteomes" id="UP000298602">
    <property type="component" value="Chromosome"/>
</dbReference>
<dbReference type="Gene3D" id="3.40.50.980">
    <property type="match status" value="2"/>
</dbReference>
<feature type="domain" description="AMP-dependent synthetase/ligase" evidence="4">
    <location>
        <begin position="29"/>
        <end position="417"/>
    </location>
</feature>
<dbReference type="InterPro" id="IPR050237">
    <property type="entry name" value="ATP-dep_AMP-bd_enzyme"/>
</dbReference>
<dbReference type="InterPro" id="IPR025110">
    <property type="entry name" value="AMP-bd_C"/>
</dbReference>
<keyword evidence="2 6" id="KW-0436">Ligase</keyword>
<dbReference type="Pfam" id="PF00501">
    <property type="entry name" value="AMP-binding"/>
    <property type="match status" value="1"/>
</dbReference>
<dbReference type="FunFam" id="3.30.300.30:FF:000008">
    <property type="entry name" value="2,3-dihydroxybenzoate-AMP ligase"/>
    <property type="match status" value="1"/>
</dbReference>
<feature type="transmembrane region" description="Helical" evidence="3">
    <location>
        <begin position="250"/>
        <end position="272"/>
    </location>
</feature>
<evidence type="ECO:0000256" key="3">
    <source>
        <dbReference type="SAM" id="Phobius"/>
    </source>
</evidence>
<evidence type="ECO:0000259" key="4">
    <source>
        <dbReference type="Pfam" id="PF00501"/>
    </source>
</evidence>
<evidence type="ECO:0000313" key="7">
    <source>
        <dbReference type="Proteomes" id="UP000298602"/>
    </source>
</evidence>
<dbReference type="InterPro" id="IPR020845">
    <property type="entry name" value="AMP-binding_CS"/>
</dbReference>
<dbReference type="PROSITE" id="PS00455">
    <property type="entry name" value="AMP_BINDING"/>
    <property type="match status" value="1"/>
</dbReference>
<evidence type="ECO:0000256" key="2">
    <source>
        <dbReference type="ARBA" id="ARBA00022598"/>
    </source>
</evidence>
<dbReference type="Gene3D" id="3.30.300.30">
    <property type="match status" value="1"/>
</dbReference>
<dbReference type="RefSeq" id="WP_137424919.1">
    <property type="nucleotide sequence ID" value="NZ_CP040098.1"/>
</dbReference>
<dbReference type="PANTHER" id="PTHR43767:SF1">
    <property type="entry name" value="NONRIBOSOMAL PEPTIDE SYNTHASE PES1 (EUROFUNG)-RELATED"/>
    <property type="match status" value="1"/>
</dbReference>
<keyword evidence="3" id="KW-0812">Transmembrane</keyword>
<dbReference type="AlphaFoldDB" id="A0A4P8L6A8"/>
<name>A0A4P8L6A8_9BACT</name>
<dbReference type="FunFam" id="3.40.50.12780:FF:000003">
    <property type="entry name" value="Long-chain-fatty-acid--CoA ligase FadD"/>
    <property type="match status" value="1"/>
</dbReference>
<dbReference type="OrthoDB" id="9801302at2"/>
<comment type="similarity">
    <text evidence="1">Belongs to the ATP-dependent AMP-binding enzyme family.</text>
</comment>
<keyword evidence="3" id="KW-0472">Membrane</keyword>
<dbReference type="SUPFAM" id="SSF56801">
    <property type="entry name" value="Acetyl-CoA synthetase-like"/>
    <property type="match status" value="1"/>
</dbReference>
<dbReference type="Gene3D" id="2.30.38.10">
    <property type="entry name" value="Luciferase, Domain 3"/>
    <property type="match status" value="1"/>
</dbReference>
<dbReference type="CDD" id="cd05936">
    <property type="entry name" value="FC-FACS_FadD_like"/>
    <property type="match status" value="1"/>
</dbReference>
<sequence>MERVWFANYNHRVPHTLEYPDKPLPVLLRETVEKYPENIATEFFGAKLTYRELWDRIQRFAHALRDLGVTKDTKVAIMLPNCPQTIIAYYATLWVGAVVVMTNPMYVEREMEHQWSNSEAEVVVVLDHLFPKVQKVLPETRIRKVIVTSLREYLPAPVRWLYPLKAKKQKLFTAVPYDGKDILNFSKLVEKSTADNPPCPAALDDLALLQYTGGTTGVSKGVMLIHRNILANVVQICAWFPDVRRGSERVVAILPFFHVFGMTVSMNLALYAGSTVILVPRFEVNEFLKVLHKSRPTLFPGVPTIYVAIVNHPKIKDFDISSIRYCITGSAPMPVEVLKKFEQITGGVIVEGYGLSEAGPVTHVNPFVGKRKPGSIGIPLPDTDYRIVDLETGTQVLPPGEEGELVVKGPQVMLGYWKMPQETEATLRNGWLYTGDIAKADSEGYVFIVDRKKDMIIAGGYNIYPREIDEVLYEHPKILDAVTVGVPDPYRGETVKAFVVPKPGETVTEKEVIDFCRTKLAAYKIPRAVEFRESLPKTMVGKILRKDLRAEELRKKEGESRGGP</sequence>
<organism evidence="6 7">
    <name type="scientific">Desulfoglaeba alkanexedens ALDC</name>
    <dbReference type="NCBI Taxonomy" id="980445"/>
    <lineage>
        <taxon>Bacteria</taxon>
        <taxon>Pseudomonadati</taxon>
        <taxon>Thermodesulfobacteriota</taxon>
        <taxon>Syntrophobacteria</taxon>
        <taxon>Syntrophobacterales</taxon>
        <taxon>Syntrophobacteraceae</taxon>
        <taxon>Desulfoglaeba</taxon>
    </lineage>
</organism>
<dbReference type="EMBL" id="CP040098">
    <property type="protein sequence ID" value="QCQ22635.1"/>
    <property type="molecule type" value="Genomic_DNA"/>
</dbReference>
<evidence type="ECO:0000313" key="6">
    <source>
        <dbReference type="EMBL" id="QCQ22635.1"/>
    </source>
</evidence>
<keyword evidence="3" id="KW-1133">Transmembrane helix</keyword>
<dbReference type="InterPro" id="IPR045851">
    <property type="entry name" value="AMP-bd_C_sf"/>
</dbReference>
<dbReference type="PANTHER" id="PTHR43767">
    <property type="entry name" value="LONG-CHAIN-FATTY-ACID--COA LIGASE"/>
    <property type="match status" value="1"/>
</dbReference>
<evidence type="ECO:0000256" key="1">
    <source>
        <dbReference type="ARBA" id="ARBA00006432"/>
    </source>
</evidence>
<reference evidence="6 7" key="2">
    <citation type="submission" date="2019-05" db="EMBL/GenBank/DDBJ databases">
        <authorList>
            <person name="Suflita J.M."/>
            <person name="Marks C.R."/>
        </authorList>
    </citation>
    <scope>NUCLEOTIDE SEQUENCE [LARGE SCALE GENOMIC DNA]</scope>
    <source>
        <strain evidence="6 7">ALDC</strain>
    </source>
</reference>
<dbReference type="GO" id="GO:0016878">
    <property type="term" value="F:acid-thiol ligase activity"/>
    <property type="evidence" value="ECO:0007669"/>
    <property type="project" value="UniProtKB-ARBA"/>
</dbReference>